<organism evidence="1">
    <name type="scientific">Arundo donax</name>
    <name type="common">Giant reed</name>
    <name type="synonym">Donax arundinaceus</name>
    <dbReference type="NCBI Taxonomy" id="35708"/>
    <lineage>
        <taxon>Eukaryota</taxon>
        <taxon>Viridiplantae</taxon>
        <taxon>Streptophyta</taxon>
        <taxon>Embryophyta</taxon>
        <taxon>Tracheophyta</taxon>
        <taxon>Spermatophyta</taxon>
        <taxon>Magnoliopsida</taxon>
        <taxon>Liliopsida</taxon>
        <taxon>Poales</taxon>
        <taxon>Poaceae</taxon>
        <taxon>PACMAD clade</taxon>
        <taxon>Arundinoideae</taxon>
        <taxon>Arundineae</taxon>
        <taxon>Arundo</taxon>
    </lineage>
</organism>
<sequence length="25" mass="3060">MKKMQSPDFRRLTRHTKVRLVGWST</sequence>
<evidence type="ECO:0000313" key="1">
    <source>
        <dbReference type="EMBL" id="JAE38742.1"/>
    </source>
</evidence>
<protein>
    <submittedName>
        <fullName evidence="1">Uncharacterized protein</fullName>
    </submittedName>
</protein>
<reference evidence="1" key="1">
    <citation type="submission" date="2014-09" db="EMBL/GenBank/DDBJ databases">
        <authorList>
            <person name="Magalhaes I.L.F."/>
            <person name="Oliveira U."/>
            <person name="Santos F.R."/>
            <person name="Vidigal T.H.D.A."/>
            <person name="Brescovit A.D."/>
            <person name="Santos A.J."/>
        </authorList>
    </citation>
    <scope>NUCLEOTIDE SEQUENCE</scope>
    <source>
        <tissue evidence="1">Shoot tissue taken approximately 20 cm above the soil surface</tissue>
    </source>
</reference>
<dbReference type="AlphaFoldDB" id="A0A0A9HPU4"/>
<reference evidence="1" key="2">
    <citation type="journal article" date="2015" name="Data Brief">
        <title>Shoot transcriptome of the giant reed, Arundo donax.</title>
        <authorList>
            <person name="Barrero R.A."/>
            <person name="Guerrero F.D."/>
            <person name="Moolhuijzen P."/>
            <person name="Goolsby J.A."/>
            <person name="Tidwell J."/>
            <person name="Bellgard S.E."/>
            <person name="Bellgard M.I."/>
        </authorList>
    </citation>
    <scope>NUCLEOTIDE SEQUENCE</scope>
    <source>
        <tissue evidence="1">Shoot tissue taken approximately 20 cm above the soil surface</tissue>
    </source>
</reference>
<accession>A0A0A9HPU4</accession>
<name>A0A0A9HPU4_ARUDO</name>
<dbReference type="EMBL" id="GBRH01159154">
    <property type="protein sequence ID" value="JAE38742.1"/>
    <property type="molecule type" value="Transcribed_RNA"/>
</dbReference>
<proteinExistence type="predicted"/>